<reference evidence="1" key="2">
    <citation type="submission" date="2025-09" db="UniProtKB">
        <authorList>
            <consortium name="EnsemblPlants"/>
        </authorList>
    </citation>
    <scope>IDENTIFICATION</scope>
</reference>
<sequence>MSPPRRHPWSFRSRSAAILDAVRRTQRHRRRHRVRKLHTAAASSSGQKDSSAQTNGHQGGISQGADNMRQQDIFEKLPEDIIHHIHYLLPIQDAACAACVSRAFLRSWRCYSKLILNDHAVGLAHIEFEERKIPLIDKVDKILKNHYHNGVEVESLNLILTFCSNIKASYLDRWLRRTVKSGFKELYLEMPLEMKKIYNFPCSILSDEGAASSIQSLRLAVNCAFHPTSTLGCLRRLKILKLSLVHITEEGLEHLFSKCSALEELSIFSCSGIICLKIPSTLQQLKLLYVNRSKMPRVVEINAPNLCSFHYENAPFPHDSALSEIYVRNCSQLKHVNLASSCPSRVLSYARTSLPSIARNVESLILGSCDENANTPVLQSKLPCLKYLEIKLTSLAGFPPSYDIFSLVSFLDASPALESFILRYMYMQANQNDWAHYPIVGDDEECPRRKVDLWHNRLRQVTITGFCSAKSLVELTVHILESTRSLERLTLDTTWGYDRRIYGTTGKCPSARNIGQCWPMSKRAVEEAHRAVKTADRYITGRVPLGVQFEVLGPCSRCHTGNQ</sequence>
<dbReference type="Proteomes" id="UP001732700">
    <property type="component" value="Chromosome 1D"/>
</dbReference>
<evidence type="ECO:0000313" key="1">
    <source>
        <dbReference type="EnsemblPlants" id="AVESA.00010b.r2.1DG0156640.2.CDS"/>
    </source>
</evidence>
<evidence type="ECO:0000313" key="2">
    <source>
        <dbReference type="Proteomes" id="UP001732700"/>
    </source>
</evidence>
<dbReference type="EnsemblPlants" id="AVESA.00010b.r2.1DG0156640.2">
    <property type="protein sequence ID" value="AVESA.00010b.r2.1DG0156640.2.CDS"/>
    <property type="gene ID" value="AVESA.00010b.r2.1DG0156640"/>
</dbReference>
<organism evidence="1 2">
    <name type="scientific">Avena sativa</name>
    <name type="common">Oat</name>
    <dbReference type="NCBI Taxonomy" id="4498"/>
    <lineage>
        <taxon>Eukaryota</taxon>
        <taxon>Viridiplantae</taxon>
        <taxon>Streptophyta</taxon>
        <taxon>Embryophyta</taxon>
        <taxon>Tracheophyta</taxon>
        <taxon>Spermatophyta</taxon>
        <taxon>Magnoliopsida</taxon>
        <taxon>Liliopsida</taxon>
        <taxon>Poales</taxon>
        <taxon>Poaceae</taxon>
        <taxon>BOP clade</taxon>
        <taxon>Pooideae</taxon>
        <taxon>Poodae</taxon>
        <taxon>Poeae</taxon>
        <taxon>Poeae Chloroplast Group 1 (Aveneae type)</taxon>
        <taxon>Aveninae</taxon>
        <taxon>Avena</taxon>
    </lineage>
</organism>
<reference evidence="1" key="1">
    <citation type="submission" date="2021-05" db="EMBL/GenBank/DDBJ databases">
        <authorList>
            <person name="Scholz U."/>
            <person name="Mascher M."/>
            <person name="Fiebig A."/>
        </authorList>
    </citation>
    <scope>NUCLEOTIDE SEQUENCE [LARGE SCALE GENOMIC DNA]</scope>
</reference>
<accession>A0ACD5U0V3</accession>
<name>A0ACD5U0V3_AVESA</name>
<protein>
    <submittedName>
        <fullName evidence="1">Uncharacterized protein</fullName>
    </submittedName>
</protein>
<proteinExistence type="predicted"/>
<keyword evidence="2" id="KW-1185">Reference proteome</keyword>